<sequence length="427" mass="46291">MRATPLALLTLWLSASNCNGVYAQSIQPLDQPIKAVSSGEFGLPQELHVQLHSHLPVHGRDGEAIVLGTYSGDSNTQPAPTEDHEDLERRGLWSFVWAATKVFINPMSWTSGITLGNLACQALGWWNSAPSWVSWTCNSFGIVSAMFSVWDGRADLATAWNDWRNEGSYQGNLESLQLLPFYNDYGNVVDNVGRGLPSVKRGNEAGYYDWSVLHPHLANRTIINALSGNASILHDVSRNYSIITMAHVLNSTASNPLLIQRSINGTLLGAPVSMFFVNGTGSTAGLGSHHAFGTVTEKMAKRDSGNCDGFGNDSGNIYTDNTVVCGGDGTTSEDGITGVYYGMDFYGTESQWEEYDADVGGQYPDSNGAWHLASELSSDTQNSQWWRTCLCDQESGDYAWTGALQYTWNGGFNGYNDCYSGVCGGAS</sequence>
<dbReference type="AlphaFoldDB" id="A0A2K0T7K3"/>
<accession>A0A2K0T7K3</accession>
<name>A0A2K0T7K3_9HYPO</name>
<evidence type="ECO:0000256" key="1">
    <source>
        <dbReference type="SAM" id="SignalP"/>
    </source>
</evidence>
<gene>
    <name evidence="2" type="ORF">TGAMA5MH_06604</name>
</gene>
<dbReference type="EMBL" id="MTYH01000057">
    <property type="protein sequence ID" value="PNP41503.1"/>
    <property type="molecule type" value="Genomic_DNA"/>
</dbReference>
<keyword evidence="1" id="KW-0732">Signal</keyword>
<proteinExistence type="predicted"/>
<dbReference type="OrthoDB" id="4303739at2759"/>
<protein>
    <submittedName>
        <fullName evidence="2">Uncharacterized protein</fullName>
    </submittedName>
</protein>
<evidence type="ECO:0000313" key="3">
    <source>
        <dbReference type="Proteomes" id="UP000236546"/>
    </source>
</evidence>
<feature type="signal peptide" evidence="1">
    <location>
        <begin position="1"/>
        <end position="23"/>
    </location>
</feature>
<organism evidence="2 3">
    <name type="scientific">Trichoderma gamsii</name>
    <dbReference type="NCBI Taxonomy" id="398673"/>
    <lineage>
        <taxon>Eukaryota</taxon>
        <taxon>Fungi</taxon>
        <taxon>Dikarya</taxon>
        <taxon>Ascomycota</taxon>
        <taxon>Pezizomycotina</taxon>
        <taxon>Sordariomycetes</taxon>
        <taxon>Hypocreomycetidae</taxon>
        <taxon>Hypocreales</taxon>
        <taxon>Hypocreaceae</taxon>
        <taxon>Trichoderma</taxon>
    </lineage>
</organism>
<feature type="chain" id="PRO_5014456487" evidence="1">
    <location>
        <begin position="24"/>
        <end position="427"/>
    </location>
</feature>
<reference evidence="2 3" key="1">
    <citation type="submission" date="2017-02" db="EMBL/GenBank/DDBJ databases">
        <title>Genomes of Trichoderma spp. with biocontrol activity.</title>
        <authorList>
            <person name="Gardiner D."/>
            <person name="Kazan K."/>
            <person name="Vos C."/>
            <person name="Harvey P."/>
        </authorList>
    </citation>
    <scope>NUCLEOTIDE SEQUENCE [LARGE SCALE GENOMIC DNA]</scope>
    <source>
        <strain evidence="2 3">A5MH</strain>
    </source>
</reference>
<dbReference type="Proteomes" id="UP000236546">
    <property type="component" value="Unassembled WGS sequence"/>
</dbReference>
<comment type="caution">
    <text evidence="2">The sequence shown here is derived from an EMBL/GenBank/DDBJ whole genome shotgun (WGS) entry which is preliminary data.</text>
</comment>
<evidence type="ECO:0000313" key="2">
    <source>
        <dbReference type="EMBL" id="PNP41503.1"/>
    </source>
</evidence>